<organism evidence="2 3">
    <name type="scientific">Rhodotorula toruloides</name>
    <name type="common">Yeast</name>
    <name type="synonym">Rhodosporidium toruloides</name>
    <dbReference type="NCBI Taxonomy" id="5286"/>
    <lineage>
        <taxon>Eukaryota</taxon>
        <taxon>Fungi</taxon>
        <taxon>Dikarya</taxon>
        <taxon>Basidiomycota</taxon>
        <taxon>Pucciniomycotina</taxon>
        <taxon>Microbotryomycetes</taxon>
        <taxon>Sporidiobolales</taxon>
        <taxon>Sporidiobolaceae</taxon>
        <taxon>Rhodotorula</taxon>
    </lineage>
</organism>
<evidence type="ECO:0000256" key="1">
    <source>
        <dbReference type="SAM" id="MobiDB-lite"/>
    </source>
</evidence>
<dbReference type="Proteomes" id="UP000239560">
    <property type="component" value="Unassembled WGS sequence"/>
</dbReference>
<reference evidence="2 3" key="1">
    <citation type="journal article" date="2018" name="Elife">
        <title>Functional genomics of lipid metabolism in the oleaginous yeast Rhodosporidium toruloides.</title>
        <authorList>
            <person name="Coradetti S.T."/>
            <person name="Pinel D."/>
            <person name="Geiselman G."/>
            <person name="Ito M."/>
            <person name="Mondo S."/>
            <person name="Reilly M.C."/>
            <person name="Cheng Y.F."/>
            <person name="Bauer S."/>
            <person name="Grigoriev I."/>
            <person name="Gladden J.M."/>
            <person name="Simmons B.A."/>
            <person name="Brem R."/>
            <person name="Arkin A.P."/>
            <person name="Skerker J.M."/>
        </authorList>
    </citation>
    <scope>NUCLEOTIDE SEQUENCE [LARGE SCALE GENOMIC DNA]</scope>
    <source>
        <strain evidence="2 3">NBRC 0880</strain>
    </source>
</reference>
<gene>
    <name evidence="2" type="ORF">AAT19DRAFT_14990</name>
</gene>
<dbReference type="EMBL" id="LCTV02000006">
    <property type="protein sequence ID" value="PRQ74637.1"/>
    <property type="molecule type" value="Genomic_DNA"/>
</dbReference>
<evidence type="ECO:0000313" key="3">
    <source>
        <dbReference type="Proteomes" id="UP000239560"/>
    </source>
</evidence>
<feature type="compositionally biased region" description="Basic residues" evidence="1">
    <location>
        <begin position="16"/>
        <end position="30"/>
    </location>
</feature>
<feature type="region of interest" description="Disordered" evidence="1">
    <location>
        <begin position="1"/>
        <end position="109"/>
    </location>
</feature>
<proteinExistence type="predicted"/>
<dbReference type="AlphaFoldDB" id="A0A2T0A9D5"/>
<accession>A0A2T0A9D5</accession>
<comment type="caution">
    <text evidence="2">The sequence shown here is derived from an EMBL/GenBank/DDBJ whole genome shotgun (WGS) entry which is preliminary data.</text>
</comment>
<sequence length="210" mass="23611">MPLPRKTCARLESRSTAKRGRSATRRRLRRPKESLRLRRLPRTSLPRKRRMRMHKNRLPKAQVPRDGTRDVEKAPDDDARRRKTQKQQPAAERVKRGARSPAPDPTPQVKAEVAGVGDPLGGQLSAFLSTLSPDFNFSRHTSLFLHQDIETPRQLRAIARGGEAELKALAEDLKKDVVGEDGARVKGMSAAWANRFVAVMMENVKKDGQA</sequence>
<protein>
    <submittedName>
        <fullName evidence="2">Uncharacterized protein</fullName>
    </submittedName>
</protein>
<name>A0A2T0A9D5_RHOTO</name>
<feature type="compositionally biased region" description="Basic residues" evidence="1">
    <location>
        <begin position="37"/>
        <end position="58"/>
    </location>
</feature>
<evidence type="ECO:0000313" key="2">
    <source>
        <dbReference type="EMBL" id="PRQ74637.1"/>
    </source>
</evidence>
<feature type="compositionally biased region" description="Basic and acidic residues" evidence="1">
    <location>
        <begin position="66"/>
        <end position="80"/>
    </location>
</feature>